<dbReference type="GeneID" id="64660829"/>
<dbReference type="AlphaFoldDB" id="A0AAD4HQA1"/>
<evidence type="ECO:0000256" key="1">
    <source>
        <dbReference type="SAM" id="MobiDB-lite"/>
    </source>
</evidence>
<gene>
    <name evidence="2" type="ORF">F5891DRAFT_1185185</name>
</gene>
<comment type="caution">
    <text evidence="2">The sequence shown here is derived from an EMBL/GenBank/DDBJ whole genome shotgun (WGS) entry which is preliminary data.</text>
</comment>
<name>A0AAD4HQA1_9AGAM</name>
<sequence length="201" mass="22132">MAAKNCVFSSTRAVYRQSILQSPTRKRTNSEVHDTSQPRKAFGDLDDTVDSDTSIEIFEGNLFSGKKKLKGCKGLVWEATQALYSRETVPAESASFSYQTGKRKLTKARRATSGPSSWLSFLPFSSSKTTKHDYEFMLTLIHDLVVPPPTNSANLSPKSPQLAQADPHEMLASYAQTCSAKHLSLSTLLQEPDIAGHTAIY</sequence>
<organism evidence="2 3">
    <name type="scientific">Suillus fuscotomentosus</name>
    <dbReference type="NCBI Taxonomy" id="1912939"/>
    <lineage>
        <taxon>Eukaryota</taxon>
        <taxon>Fungi</taxon>
        <taxon>Dikarya</taxon>
        <taxon>Basidiomycota</taxon>
        <taxon>Agaricomycotina</taxon>
        <taxon>Agaricomycetes</taxon>
        <taxon>Agaricomycetidae</taxon>
        <taxon>Boletales</taxon>
        <taxon>Suillineae</taxon>
        <taxon>Suillaceae</taxon>
        <taxon>Suillus</taxon>
    </lineage>
</organism>
<reference evidence="2" key="1">
    <citation type="journal article" date="2020" name="New Phytol.">
        <title>Comparative genomics reveals dynamic genome evolution in host specialist ectomycorrhizal fungi.</title>
        <authorList>
            <person name="Lofgren L.A."/>
            <person name="Nguyen N.H."/>
            <person name="Vilgalys R."/>
            <person name="Ruytinx J."/>
            <person name="Liao H.L."/>
            <person name="Branco S."/>
            <person name="Kuo A."/>
            <person name="LaButti K."/>
            <person name="Lipzen A."/>
            <person name="Andreopoulos W."/>
            <person name="Pangilinan J."/>
            <person name="Riley R."/>
            <person name="Hundley H."/>
            <person name="Na H."/>
            <person name="Barry K."/>
            <person name="Grigoriev I.V."/>
            <person name="Stajich J.E."/>
            <person name="Kennedy P.G."/>
        </authorList>
    </citation>
    <scope>NUCLEOTIDE SEQUENCE</scope>
    <source>
        <strain evidence="2">FC203</strain>
    </source>
</reference>
<protein>
    <submittedName>
        <fullName evidence="2">Uncharacterized protein</fullName>
    </submittedName>
</protein>
<dbReference type="RefSeq" id="XP_041229144.1">
    <property type="nucleotide sequence ID" value="XM_041366531.1"/>
</dbReference>
<proteinExistence type="predicted"/>
<evidence type="ECO:0000313" key="2">
    <source>
        <dbReference type="EMBL" id="KAG1903569.1"/>
    </source>
</evidence>
<dbReference type="EMBL" id="JABBWK010000012">
    <property type="protein sequence ID" value="KAG1903569.1"/>
    <property type="molecule type" value="Genomic_DNA"/>
</dbReference>
<feature type="region of interest" description="Disordered" evidence="1">
    <location>
        <begin position="21"/>
        <end position="45"/>
    </location>
</feature>
<accession>A0AAD4HQA1</accession>
<dbReference type="Proteomes" id="UP001195769">
    <property type="component" value="Unassembled WGS sequence"/>
</dbReference>
<evidence type="ECO:0000313" key="3">
    <source>
        <dbReference type="Proteomes" id="UP001195769"/>
    </source>
</evidence>
<feature type="compositionally biased region" description="Basic and acidic residues" evidence="1">
    <location>
        <begin position="28"/>
        <end position="43"/>
    </location>
</feature>
<keyword evidence="3" id="KW-1185">Reference proteome</keyword>